<dbReference type="CDD" id="cd00833">
    <property type="entry name" value="PKS"/>
    <property type="match status" value="3"/>
</dbReference>
<dbReference type="InterPro" id="IPR049900">
    <property type="entry name" value="PKS_mFAS_DH"/>
</dbReference>
<dbReference type="PANTHER" id="PTHR43775">
    <property type="entry name" value="FATTY ACID SYNTHASE"/>
    <property type="match status" value="1"/>
</dbReference>
<feature type="region of interest" description="C-terminal hotdog fold" evidence="10">
    <location>
        <begin position="134"/>
        <end position="282"/>
    </location>
</feature>
<dbReference type="eggNOG" id="COG0236">
    <property type="taxonomic scope" value="Bacteria"/>
</dbReference>
<dbReference type="PANTHER" id="PTHR43775:SF37">
    <property type="entry name" value="SI:DKEY-61P9.11"/>
    <property type="match status" value="1"/>
</dbReference>
<dbReference type="Pfam" id="PF08242">
    <property type="entry name" value="Methyltransf_12"/>
    <property type="match status" value="1"/>
</dbReference>
<evidence type="ECO:0000256" key="4">
    <source>
        <dbReference type="ARBA" id="ARBA00022490"/>
    </source>
</evidence>
<feature type="compositionally biased region" description="Pro residues" evidence="11">
    <location>
        <begin position="2578"/>
        <end position="2593"/>
    </location>
</feature>
<evidence type="ECO:0000256" key="6">
    <source>
        <dbReference type="ARBA" id="ARBA00022679"/>
    </source>
</evidence>
<evidence type="ECO:0000256" key="5">
    <source>
        <dbReference type="ARBA" id="ARBA00022553"/>
    </source>
</evidence>
<dbReference type="SUPFAM" id="SSF47336">
    <property type="entry name" value="ACP-like"/>
    <property type="match status" value="4"/>
</dbReference>
<dbReference type="InterPro" id="IPR042104">
    <property type="entry name" value="PKS_dehydratase_sf"/>
</dbReference>
<dbReference type="GO" id="GO:0033068">
    <property type="term" value="P:macrolide biosynthetic process"/>
    <property type="evidence" value="ECO:0007669"/>
    <property type="project" value="UniProtKB-ARBA"/>
</dbReference>
<dbReference type="InterPro" id="IPR020841">
    <property type="entry name" value="PKS_Beta-ketoAc_synthase_dom"/>
</dbReference>
<dbReference type="InterPro" id="IPR049551">
    <property type="entry name" value="PKS_DH_C"/>
</dbReference>
<dbReference type="PROSITE" id="PS50075">
    <property type="entry name" value="CARRIER"/>
    <property type="match status" value="4"/>
</dbReference>
<dbReference type="InterPro" id="IPR018201">
    <property type="entry name" value="Ketoacyl_synth_AS"/>
</dbReference>
<dbReference type="Pfam" id="PF14765">
    <property type="entry name" value="PS-DH"/>
    <property type="match status" value="1"/>
</dbReference>
<feature type="compositionally biased region" description="Basic and acidic residues" evidence="11">
    <location>
        <begin position="2594"/>
        <end position="2604"/>
    </location>
</feature>
<dbReference type="InterPro" id="IPR013968">
    <property type="entry name" value="PKS_KR"/>
</dbReference>
<keyword evidence="8" id="KW-0511">Multifunctional enzyme</keyword>
<keyword evidence="4" id="KW-0963">Cytoplasm</keyword>
<evidence type="ECO:0000256" key="7">
    <source>
        <dbReference type="ARBA" id="ARBA00022737"/>
    </source>
</evidence>
<name>F8JYE2_STREN</name>
<dbReference type="KEGG" id="sct:SCAT_3577"/>
<dbReference type="Gene3D" id="3.40.50.720">
    <property type="entry name" value="NAD(P)-binding Rossmann-like Domain"/>
    <property type="match status" value="3"/>
</dbReference>
<evidence type="ECO:0000256" key="1">
    <source>
        <dbReference type="ARBA" id="ARBA00004496"/>
    </source>
</evidence>
<dbReference type="SMART" id="SM00822">
    <property type="entry name" value="PKS_KR"/>
    <property type="match status" value="3"/>
</dbReference>
<dbReference type="GO" id="GO:0071770">
    <property type="term" value="P:DIM/DIP cell wall layer assembly"/>
    <property type="evidence" value="ECO:0007669"/>
    <property type="project" value="TreeGrafter"/>
</dbReference>
<dbReference type="SUPFAM" id="SSF53335">
    <property type="entry name" value="S-adenosyl-L-methionine-dependent methyltransferases"/>
    <property type="match status" value="1"/>
</dbReference>
<dbReference type="SMART" id="SM00825">
    <property type="entry name" value="PKS_KS"/>
    <property type="match status" value="3"/>
</dbReference>
<feature type="compositionally biased region" description="Basic and acidic residues" evidence="11">
    <location>
        <begin position="3750"/>
        <end position="3761"/>
    </location>
</feature>
<dbReference type="InterPro" id="IPR057326">
    <property type="entry name" value="KR_dom"/>
</dbReference>
<evidence type="ECO:0000313" key="16">
    <source>
        <dbReference type="Proteomes" id="UP000007842"/>
    </source>
</evidence>
<dbReference type="SMART" id="SM00826">
    <property type="entry name" value="PKS_DH"/>
    <property type="match status" value="1"/>
</dbReference>
<evidence type="ECO:0000256" key="3">
    <source>
        <dbReference type="ARBA" id="ARBA00022450"/>
    </source>
</evidence>
<feature type="region of interest" description="Disordered" evidence="11">
    <location>
        <begin position="4424"/>
        <end position="4476"/>
    </location>
</feature>
<dbReference type="Gene3D" id="3.10.129.110">
    <property type="entry name" value="Polyketide synthase dehydratase"/>
    <property type="match status" value="1"/>
</dbReference>
<feature type="domain" description="Carrier" evidence="12">
    <location>
        <begin position="2487"/>
        <end position="2564"/>
    </location>
</feature>
<dbReference type="InterPro" id="IPR014031">
    <property type="entry name" value="Ketoacyl_synth_C"/>
</dbReference>
<evidence type="ECO:0000259" key="13">
    <source>
        <dbReference type="PROSITE" id="PS52004"/>
    </source>
</evidence>
<keyword evidence="16" id="KW-1185">Reference proteome</keyword>
<feature type="compositionally biased region" description="Low complexity" evidence="11">
    <location>
        <begin position="3769"/>
        <end position="3786"/>
    </location>
</feature>
<dbReference type="eggNOG" id="COG3321">
    <property type="taxonomic scope" value="Bacteria"/>
</dbReference>
<dbReference type="InterPro" id="IPR006162">
    <property type="entry name" value="Ppantetheine_attach_site"/>
</dbReference>
<feature type="domain" description="Carrier" evidence="12">
    <location>
        <begin position="3682"/>
        <end position="3756"/>
    </location>
</feature>
<dbReference type="KEGG" id="scy:SCATT_35670"/>
<evidence type="ECO:0000256" key="2">
    <source>
        <dbReference type="ARBA" id="ARBA00004792"/>
    </source>
</evidence>
<evidence type="ECO:0000259" key="14">
    <source>
        <dbReference type="PROSITE" id="PS52019"/>
    </source>
</evidence>
<evidence type="ECO:0000256" key="10">
    <source>
        <dbReference type="PROSITE-ProRule" id="PRU01363"/>
    </source>
</evidence>
<dbReference type="Gene3D" id="1.10.1200.10">
    <property type="entry name" value="ACP-like"/>
    <property type="match status" value="4"/>
</dbReference>
<dbReference type="InterPro" id="IPR029063">
    <property type="entry name" value="SAM-dependent_MTases_sf"/>
</dbReference>
<feature type="region of interest" description="N-terminal hotdog fold" evidence="10">
    <location>
        <begin position="1"/>
        <end position="120"/>
    </location>
</feature>
<keyword evidence="7" id="KW-0677">Repeat</keyword>
<dbReference type="Gene3D" id="3.30.70.3290">
    <property type="match status" value="1"/>
</dbReference>
<accession>G8WX33</accession>
<feature type="compositionally biased region" description="Pro residues" evidence="11">
    <location>
        <begin position="294"/>
        <end position="303"/>
    </location>
</feature>
<dbReference type="InterPro" id="IPR049552">
    <property type="entry name" value="PKS_DH_N"/>
</dbReference>
<dbReference type="Gene3D" id="1.10.1240.100">
    <property type="match status" value="2"/>
</dbReference>
<dbReference type="InterPro" id="IPR036736">
    <property type="entry name" value="ACP-like_sf"/>
</dbReference>
<dbReference type="InterPro" id="IPR014030">
    <property type="entry name" value="Ketoacyl_synth_N"/>
</dbReference>
<sequence length="4608" mass="486844">MEAHLPIRSRLTLTSANPLVADHRVHGVRTLPGVTFLDIVHRLLAARGIDPATSELRDILFTEPVVTTEEFDREIEVEVAPHGDHHQVTARSRDLRDGRPTGAGWHRHLQARLRLDVPFPAADLALDEVRRRAARQEDVERVYTLGRAAEIRHYPFMKALGTIHHHDGGVLADLALGEEARAGHQDFLLHPALLDASTMQSYALAFTGEESDPRPLIPFHIASFRAAGPLGDACVADLRVTDPVARAADVLHVDIGLHDARGRLVARFERLALKRIRSRELITRLTRPEERPAAPEPPAPPVVPAAAPEPAAGDHLELVRGQVVAAVREVLGDPGAAVETDRGFYELGLESVHLLGLVRALEERWGIELYPTLLFEYTTVDSVAEHLAGKVPVAASAAAPEPAPAPVPDADADAAGTLCFAGEWSPARAAPAAPAPAGPLLVLDEDDDLAGALAATADVVLALPGTGFRRLRPGVYEVRPDAVEDHRRLLADLAAEGRAPRAVVHRRPAPDPAGLPEAVEHACVALLTACRALLETPGEDPLPLLHLAAAATPAAATVPGALAGLAATVRIEQPRLRPTVVELAGPADLAEVVSRELADTTEAWVRHEDGRRLVRRYRELQLDGAAGELPLREGGVYLVGGGSGGLARLFAARLAGTPGARVVLFGRSEPDEATTAALRALGRDGSRVEYVRADVTDAAQVARLVADVRARYGAVHGVVHAAGVLRDALVRHKTADEVRDVLAPKVRGAVHLDEATAAEPLDFFALFSSVTGTVGNAGQADYAAANAFLHAYARHRAAAGRPGRTLALGWPLWADGGMRTDAATEAYFRRHGQTPLTQGPGTAAFLAALRHGGEEFVLFHGDRERVLRSLDPAVPGAPFTLRMAEAHRAPAAPAAAPVPAADRDIAVIGLAGRYPMAADVDRLWENLLAGRDCVTEIPDDRWPREGFFHPERNTPGRSYSRWGGFLADADRFDPHFFQITPREAESMDPQERLFLETVWHTMEDAGYTRERLAGGRVGVFAGVMFNQYQMLGLDAPGQLPMLPTSFSSSVANRVSYFFDFHGPSLALDTMCSSSLTAIHLACQSLLSGECDTAFAGGVNVAAHPYKYLYLSQAGFVSGDGRCRSFGEGGDGYVPGEGVGAVLLKPLAKALADGDRIHGVIKGSAVNHGGRSGGYTVPNPAAQAELVREALERAGVTPDGIGYLEAHGTGTALGDPIELTALDRAFGAAGTGTAPVPIGSVKSNVGHLEPAAGIAGLTKVLLQMRHRTLAPSLHAEPLNPKVDWAGSRFRVQRAAEPWQPRTRPDGTREPLRAGISAFGAGGANGHLIVEEPPAAAEEPSTARATGPYVVVLSARKKENLRRLAERHLERLTAPGAGSAASDVLPRLRTLAAELFGLAGPVLDAGVTLDEWGLDAADLRRFELEIGERLAGEAPRLDLGSTLEEIAGRLAASGAPGGVAPGTPSLAEIAWTTQTGRDALEERLALVVADRGQLAAALRAFLDGREDPARVHHGTVKRPVTGRESEVRRALAERDATALARLWTAGAPVEWRALYPQGTPRRVALPSYPFTRRRCWVRTAGEAAPERPGAEFTYTAAWRPVPDAGAGTAVPGGPVLVLHPAAGRPLAEALAARHAGDRVVLAELGTRTVRHGAGRWQVDAADPAGFAALRDELAGVRTVYVLGGLAGHDPGAATGGLAELDRREAAGVRALFHCVQRLAVPLAGGRDLAWRIVTCGVWSVAGEEVADPYAAGLSGMARVLENEYPDWHAPVIDLPAPLPDADDAGAWARVADLVAGTAGRGTRIAVRDGVAYRQELRPVTLPEPAAERFRTGGTYVVVGGAGGIGLEFARRLAHDHDARVALIGRSPLDEERRARIAEADPDGGRLLYVQADAADPAALRAGLARIHAAFGPVHGVIHSALANTSGLLRNLGEAELRACLAAKSQVAVALAEVFGGEPLDFLLLFSSVQSFLGTPGLANYAAGSTFLDAYAQALDQRVPYPVRSVNWGYWGTVGAVSGEKWRTTLTRQGFLSITPREGWRTVLRALRGDPAQVLALPAEAPLLERLGLAAAEPPSAELPGTALARRAAAPVTDGSPAIGDYHALERATARVAAGRLLRVLDTMGAWPATPDAADADTIAQRTGVVPRYRRLLDEILVILRDAGQVRQDQGRFTPDPGALDACRRADHTAELDRLADGSGPLDVFPRLLALCLGRYPELLRGELLATDLLFPASGMSLMEGVYKGNPISDLYNDTLGAAVLAYVTARVPHLAPGEKIRLLEVGAGTGGTSAGLLTALDPYADHLDYCYTDLSAAFLDHGRRAYAEGRPYLRFKRLDAGRPLTAQGFEAGGYDLVVAANVLHTTRDVERTVGGVKAALRPGGWLVLNELTTVTAQMTLTMGLFDGWWQHDDAHRRLPGSPLLDAPGWHRLLTGLGYEDVVALPEEAARGLNFQHVVVARGDGAAVPEPAGAPGAAEVSAAEAVSADAAGDDAVTRFRHELTRLTSQTSGIALEDLDPDQDLGSFGFDSISYTLLAGRLNETFGLGITPTVFYETATLRALIDKLAADHPEVLRARYGDRPGPQAPAPVPVPSPSPSPERPERAERPDGDDAVVVVGMAGLLPGSDDLDDFWRHLVAGDDLVTAIPADRPAALRALPHRGGFVDGVDRFDPLFFGISPREAEGMDPQQRLLLQTVWAALEDAGIAPGTLAGSDTGLFIGAGSTDYQELQLAAGVEPDAFGATANTHSILVNRVSHLLDLHGPSEPVNTACSSSLVALHRAAEAIRSGACEVAVAGGINVILSPHNYLLLDRTGMLSPDGACKTFDASADGFVRGEGVGLVVLTSARRAARAGHRVRGRLLGSAVNHGGRARSLTAPNPASQAKMLVAAYRRAGVDPTTVGYLETHGTGTSLGDSVEVSGLKTAFAELLREAGTTPPAEPWCALGAVKTTIGHLESAAGIAGVLKVLLAMEHGTLPPSPHVREVNPYLQLDGSPFHLLGEATAWPRRRDGGGREIPRRAGVSSFGYGGVNAHVVLEEPRPVADGGQQPPAVPVFPLSARTPGALRRRAADLAAHLADAAAPALADVAYTLQTGRDPMEHRLAVVARDTAALTAALTRFAADGTADPAAGVFTGEAVPGDPPAARGTAPEELAGAWAAGARVDWAARYAGHPARLVPLPTYPFETTRYWFEEPPAPAAELAAPGAVPSYVPGWTPLEGALPEPEAVDGPVWLAGTEESAATADALARLLAPRQVVRVRLDGPDPVDFDALPAPGAVYFLGGVRRPAIGGVLEQTAELAAGEATGVLAAFRLVRSVLGRPGAGRGLTLTLVTSDACPVAGRPVRNPYQAQLWGFARAVRHECAAWRVAVADLDWDETVRDPHGAARRVLAASAVPGGELAVRDGRAHRPLLRPAARPDAPRDRFRENGLYLITGGAGDIGSDVAGHLVRRYGARVALLGRGPLDAGRRARLAVLDPGGERARYFQGDAADPARLRAVADEAAAWAGRPVDGVLHAANVLRDQALHTADEARFREGLESKTRTTAALVEAFGDRRLDFLLVFSSVQSFLGNPGQSGYAAACTFQDAYAHALAGRLPYPVRVVDWGVWGSSALAERHRERMEQAGVIPIPPSSGLQAMTDVLGQEVVQVAVVSGNERFLAALGVADRTSTPQAAPAQAPAGRTDPDGPWWAERLRADVHALVCEAAKAGPELLRPDAQLSRFGFDSIAYTRLSHTFNDAFGLEVTPAFFFGVATSDELAEKTARSHPDELTAHYGGQDPAAAEPAPTTVEPAAVPQTPAPAPAAPAPRALPDDDAVAVVGMAGRMPQSDDLAEFWAHLTAGDDLVTEIPPDRWNWRDIYGEPADGEFRTVVKWGGFMRGVDEFDPMFFGISPREAEAMDPQHRLFLQAVWSCLDDAAIRPSALAGTDTGVFLGACTYDYFEVQHALGTPLDGYNSTGRAHAVMANRVSYLLDLRGPSETVDTACSSSLVALHRAVEAIRHGDCELAFAGGVQLLASPTLFVDMSQADMLSPNGRCRTFDAAADGIARGEGVGVVLLKRLSAAIADGDVIHGVIRGSAVNHGGRTNSLTAPNPEAQAAVVVKAHRRAGTDPRTVTYVETHGTGTALGDPVEIDGLKSAFATLYRDWGVTGEPAAHCALGAVKSNTGHLEAAAGMAGLLKLLLAMRYGTLPKNLHLETVNPYLRLDGSPFHLLDEARPWLRPRDERGAPVPRRGAVSSFGIGGVNAHVVVEEYLPEPSDAAAREGGPGVFVLSARDADRLREYAARFQAWLAEPPAHVGLDAVTRTVQTGREAMAHRLAIVADGLADLRTKLTRWLDGEQDVAGVVTGTAGEPGGAAQALLDGPEGREYVRMVVAVRKWDKLARLWTAGVDLDWSALWTGREAPRRVPLPAYAFARERYWVRPGARFDHAQAAGLTAAPPEPVTAPDPVPAPEPVTAPEPAPAPAPAPGAATGYAGPSGTAPVVLPDEDAPVVPAGELTGLEERITGLLARHLGVERGRLAPERSLVEYGVDSLGLRRLARALNAEFGIRIPARFFTTNGSVRGIARKLAEAFPAELGGTVPQAAPKEDGADVRSLLAGLRDGRLDVAGALQELEKGTLR</sequence>
<dbReference type="SMART" id="SM01294">
    <property type="entry name" value="PKS_PP_betabranch"/>
    <property type="match status" value="1"/>
</dbReference>
<dbReference type="InterPro" id="IPR020807">
    <property type="entry name" value="PKS_DH"/>
</dbReference>
<comment type="pathway">
    <text evidence="2">Antibiotic biosynthesis.</text>
</comment>
<dbReference type="PROSITE" id="PS52004">
    <property type="entry name" value="KS3_2"/>
    <property type="match status" value="3"/>
</dbReference>
<evidence type="ECO:0000313" key="15">
    <source>
        <dbReference type="EMBL" id="AEW95938.1"/>
    </source>
</evidence>
<feature type="region of interest" description="Disordered" evidence="11">
    <location>
        <begin position="3750"/>
        <end position="3800"/>
    </location>
</feature>
<dbReference type="FunFam" id="3.40.47.10:FF:000019">
    <property type="entry name" value="Polyketide synthase type I"/>
    <property type="match status" value="2"/>
</dbReference>
<dbReference type="Pfam" id="PF08659">
    <property type="entry name" value="KR"/>
    <property type="match status" value="3"/>
</dbReference>
<evidence type="ECO:0000256" key="9">
    <source>
        <dbReference type="ARBA" id="ARBA00023315"/>
    </source>
</evidence>
<dbReference type="EMBL" id="CP003219">
    <property type="protein sequence ID" value="AEW95938.1"/>
    <property type="molecule type" value="Genomic_DNA"/>
</dbReference>
<comment type="subcellular location">
    <subcellularLocation>
        <location evidence="1">Cytoplasm</location>
    </subcellularLocation>
</comment>
<feature type="domain" description="Carrier" evidence="12">
    <location>
        <begin position="314"/>
        <end position="391"/>
    </location>
</feature>
<dbReference type="Pfam" id="PF00109">
    <property type="entry name" value="ketoacyl-synt"/>
    <property type="match status" value="3"/>
</dbReference>
<dbReference type="SUPFAM" id="SSF51735">
    <property type="entry name" value="NAD(P)-binding Rossmann-fold domains"/>
    <property type="match status" value="6"/>
</dbReference>
<keyword evidence="9" id="KW-0012">Acyltransferase</keyword>
<dbReference type="InterPro" id="IPR020806">
    <property type="entry name" value="PKS_PP-bd"/>
</dbReference>
<dbReference type="InterPro" id="IPR054514">
    <property type="entry name" value="RhiE-like_linker"/>
</dbReference>
<feature type="region of interest" description="Disordered" evidence="11">
    <location>
        <begin position="2570"/>
        <end position="2605"/>
    </location>
</feature>
<dbReference type="GO" id="GO:0005737">
    <property type="term" value="C:cytoplasm"/>
    <property type="evidence" value="ECO:0007669"/>
    <property type="project" value="UniProtKB-SubCell"/>
</dbReference>
<dbReference type="Pfam" id="PF21394">
    <property type="entry name" value="Beta-ketacyl_N"/>
    <property type="match status" value="1"/>
</dbReference>
<proteinExistence type="predicted"/>
<keyword evidence="3" id="KW-0596">Phosphopantetheine</keyword>
<dbReference type="Gene3D" id="3.40.47.10">
    <property type="match status" value="3"/>
</dbReference>
<dbReference type="STRING" id="1003195.SCATT_35670"/>
<dbReference type="RefSeq" id="WP_014144298.1">
    <property type="nucleotide sequence ID" value="NC_016111.1"/>
</dbReference>
<feature type="region of interest" description="Disordered" evidence="11">
    <location>
        <begin position="286"/>
        <end position="308"/>
    </location>
</feature>
<dbReference type="InterPro" id="IPR009081">
    <property type="entry name" value="PP-bd_ACP"/>
</dbReference>
<dbReference type="Pfam" id="PF22336">
    <property type="entry name" value="RhiE-like_linker"/>
    <property type="match status" value="3"/>
</dbReference>
<protein>
    <submittedName>
        <fullName evidence="15">Putative polyketide synthase</fullName>
    </submittedName>
</protein>
<dbReference type="Pfam" id="PF21089">
    <property type="entry name" value="PKS_DH_N"/>
    <property type="match status" value="1"/>
</dbReference>
<dbReference type="GO" id="GO:0006633">
    <property type="term" value="P:fatty acid biosynthetic process"/>
    <property type="evidence" value="ECO:0007669"/>
    <property type="project" value="InterPro"/>
</dbReference>
<accession>F8JYE2</accession>
<dbReference type="Proteomes" id="UP000007842">
    <property type="component" value="Chromosome"/>
</dbReference>
<feature type="active site" description="Proton donor; for dehydratase activity" evidence="10">
    <location>
        <position position="195"/>
    </location>
</feature>
<dbReference type="Pfam" id="PF02801">
    <property type="entry name" value="Ketoacyl-synt_C"/>
    <property type="match status" value="3"/>
</dbReference>
<dbReference type="HOGENOM" id="CLU_000022_58_0_11"/>
<dbReference type="PROSITE" id="PS00012">
    <property type="entry name" value="PHOSPHOPANTETHEINE"/>
    <property type="match status" value="1"/>
</dbReference>
<feature type="domain" description="Ketosynthase family 3 (KS3)" evidence="13">
    <location>
        <begin position="3803"/>
        <end position="4240"/>
    </location>
</feature>
<dbReference type="PATRIC" id="fig|1003195.11.peg.5041"/>
<evidence type="ECO:0000259" key="12">
    <source>
        <dbReference type="PROSITE" id="PS50075"/>
    </source>
</evidence>
<dbReference type="Pfam" id="PF16197">
    <property type="entry name" value="KAsynt_C_assoc"/>
    <property type="match status" value="1"/>
</dbReference>
<keyword evidence="6" id="KW-0808">Transferase</keyword>
<dbReference type="PROSITE" id="PS52019">
    <property type="entry name" value="PKS_MFAS_DH"/>
    <property type="match status" value="1"/>
</dbReference>
<dbReference type="GO" id="GO:0004315">
    <property type="term" value="F:3-oxoacyl-[acyl-carrier-protein] synthase activity"/>
    <property type="evidence" value="ECO:0007669"/>
    <property type="project" value="InterPro"/>
</dbReference>
<keyword evidence="5" id="KW-0597">Phosphoprotein</keyword>
<dbReference type="GO" id="GO:0004312">
    <property type="term" value="F:fatty acid synthase activity"/>
    <property type="evidence" value="ECO:0007669"/>
    <property type="project" value="TreeGrafter"/>
</dbReference>
<dbReference type="PROSITE" id="PS00606">
    <property type="entry name" value="KS3_1"/>
    <property type="match status" value="2"/>
</dbReference>
<feature type="domain" description="Carrier" evidence="12">
    <location>
        <begin position="4487"/>
        <end position="4561"/>
    </location>
</feature>
<gene>
    <name evidence="15" type="ordered locus">SCATT_35670</name>
</gene>
<dbReference type="Pfam" id="PF00550">
    <property type="entry name" value="PP-binding"/>
    <property type="match status" value="4"/>
</dbReference>
<dbReference type="SMART" id="SM00823">
    <property type="entry name" value="PKS_PP"/>
    <property type="match status" value="4"/>
</dbReference>
<feature type="domain" description="Ketosynthase family 3 (KS3)" evidence="13">
    <location>
        <begin position="2605"/>
        <end position="3031"/>
    </location>
</feature>
<evidence type="ECO:0000256" key="11">
    <source>
        <dbReference type="SAM" id="MobiDB-lite"/>
    </source>
</evidence>
<dbReference type="InterPro" id="IPR050091">
    <property type="entry name" value="PKS_NRPS_Biosynth_Enz"/>
</dbReference>
<dbReference type="InterPro" id="IPR013217">
    <property type="entry name" value="Methyltransf_12"/>
</dbReference>
<dbReference type="GO" id="GO:0005886">
    <property type="term" value="C:plasma membrane"/>
    <property type="evidence" value="ECO:0007669"/>
    <property type="project" value="TreeGrafter"/>
</dbReference>
<dbReference type="InterPro" id="IPR036291">
    <property type="entry name" value="NAD(P)-bd_dom_sf"/>
</dbReference>
<feature type="domain" description="Ketosynthase family 3 (KS3)" evidence="13">
    <location>
        <begin position="902"/>
        <end position="1330"/>
    </location>
</feature>
<organism evidence="15 16">
    <name type="scientific">Streptantibioticus cattleyicolor (strain ATCC 35852 / DSM 46488 / JCM 4925 / NBRC 14057 / NRRL 8057)</name>
    <name type="common">Streptomyces cattleya</name>
    <dbReference type="NCBI Taxonomy" id="1003195"/>
    <lineage>
        <taxon>Bacteria</taxon>
        <taxon>Bacillati</taxon>
        <taxon>Actinomycetota</taxon>
        <taxon>Actinomycetes</taxon>
        <taxon>Kitasatosporales</taxon>
        <taxon>Streptomycetaceae</taxon>
        <taxon>Streptantibioticus</taxon>
    </lineage>
</organism>
<feature type="domain" description="PKS/mFAS DH" evidence="14">
    <location>
        <begin position="1"/>
        <end position="282"/>
    </location>
</feature>
<dbReference type="Gene3D" id="3.40.50.150">
    <property type="entry name" value="Vaccinia Virus protein VP39"/>
    <property type="match status" value="1"/>
</dbReference>
<feature type="compositionally biased region" description="Low complexity" evidence="11">
    <location>
        <begin position="4456"/>
        <end position="4470"/>
    </location>
</feature>
<dbReference type="InterPro" id="IPR016039">
    <property type="entry name" value="Thiolase-like"/>
</dbReference>
<dbReference type="CDD" id="cd08953">
    <property type="entry name" value="KR_2_SDR_x"/>
    <property type="match status" value="3"/>
</dbReference>
<dbReference type="InterPro" id="IPR049490">
    <property type="entry name" value="C883_1060-like_KR_N"/>
</dbReference>
<dbReference type="OrthoDB" id="3488622at2"/>
<reference evidence="16" key="1">
    <citation type="submission" date="2011-12" db="EMBL/GenBank/DDBJ databases">
        <title>Complete genome sequence of Streptomyces cattleya strain DSM 46488.</title>
        <authorList>
            <person name="Ou H.-Y."/>
            <person name="Li P."/>
            <person name="Zhao C."/>
            <person name="O'Hagan D."/>
            <person name="Deng Z."/>
        </authorList>
    </citation>
    <scope>NUCLEOTIDE SEQUENCE [LARGE SCALE GENOMIC DNA]</scope>
    <source>
        <strain evidence="16">ATCC 35852 / DSM 46488 / JCM 4925 / NBRC 14057 / NRRL 8057</strain>
    </source>
</reference>
<dbReference type="InterPro" id="IPR032821">
    <property type="entry name" value="PKS_assoc"/>
</dbReference>
<evidence type="ECO:0000256" key="8">
    <source>
        <dbReference type="ARBA" id="ARBA00023268"/>
    </source>
</evidence>
<feature type="active site" description="Proton acceptor; for dehydratase activity" evidence="10">
    <location>
        <position position="23"/>
    </location>
</feature>
<dbReference type="SUPFAM" id="SSF53901">
    <property type="entry name" value="Thiolase-like"/>
    <property type="match status" value="3"/>
</dbReference>
<feature type="compositionally biased region" description="Pro residues" evidence="11">
    <location>
        <begin position="4427"/>
        <end position="4455"/>
    </location>
</feature>
<dbReference type="GO" id="GO:0031177">
    <property type="term" value="F:phosphopantetheine binding"/>
    <property type="evidence" value="ECO:0007669"/>
    <property type="project" value="InterPro"/>
</dbReference>